<dbReference type="GO" id="GO:0000981">
    <property type="term" value="F:DNA-binding transcription factor activity, RNA polymerase II-specific"/>
    <property type="evidence" value="ECO:0007669"/>
    <property type="project" value="TreeGrafter"/>
</dbReference>
<evidence type="ECO:0000256" key="7">
    <source>
        <dbReference type="PROSITE-ProRule" id="PRU00089"/>
    </source>
</evidence>
<dbReference type="FunFam" id="1.10.10.10:FF:000135">
    <property type="entry name" value="forkhead box protein G1"/>
    <property type="match status" value="1"/>
</dbReference>
<sequence>MSSNMPDLVPQHLGSLIGSSTRGSPLGSDMIFRELGGRKGTLETDGDSRTDSPLQDLSQDKGSSYDTKVSRVNVGGARETGRQDDDDDDDDEEDCESEASEEDQKDYSKKVIKEKPKHTNVNTKPPYSYVAMIAMAIEESRDGKLKLSRIYDFIKKKFPYYRNLKGKGWQNSIRHNLSLNECFIKLPSEGGQERKGNFWTLGGYYRHNLAFKMHHMFYCGCNSPCHKSRLISILTDPQYTDMFEKGNFRRRKRMRRHAYKSAYTPSKPWSLDSGSSHGWLYRTPAYNYSSYMSNTPWSQLSSSMKPYSADPYAYNSFCMSAAAGVLGHSTASSSSTPHPVYPSAISSSPLDGLSGNLGISTSSGSMSGNSSSVTAIAAVAAAAASCSARAAFAQNPYSQYSQLGTTVGPPFNASNERVQSSPFSATSGRRFVSSSPSELGNTPQSLVHDNLSSPYYAHHPHQNHQQPTHSWSLGLPEQSPISDPVPLLQAASSNHDPSFKME</sequence>
<dbReference type="PRINTS" id="PR00053">
    <property type="entry name" value="FORKHEAD"/>
</dbReference>
<keyword evidence="3" id="KW-0832">Ubl conjugation</keyword>
<dbReference type="PROSITE" id="PS00658">
    <property type="entry name" value="FORK_HEAD_2"/>
    <property type="match status" value="1"/>
</dbReference>
<dbReference type="EMBL" id="VCGU01000005">
    <property type="protein sequence ID" value="TRY75593.1"/>
    <property type="molecule type" value="Genomic_DNA"/>
</dbReference>
<evidence type="ECO:0000313" key="11">
    <source>
        <dbReference type="Proteomes" id="UP000318571"/>
    </source>
</evidence>
<dbReference type="STRING" id="6832.A0A553PD36"/>
<evidence type="ECO:0000256" key="2">
    <source>
        <dbReference type="ARBA" id="ARBA00022782"/>
    </source>
</evidence>
<keyword evidence="5 7" id="KW-0539">Nucleus</keyword>
<dbReference type="InterPro" id="IPR018122">
    <property type="entry name" value="TF_fork_head_CS_1"/>
</dbReference>
<feature type="region of interest" description="Disordered" evidence="8">
    <location>
        <begin position="411"/>
        <end position="502"/>
    </location>
</feature>
<organism evidence="10 11">
    <name type="scientific">Tigriopus californicus</name>
    <name type="common">Marine copepod</name>
    <dbReference type="NCBI Taxonomy" id="6832"/>
    <lineage>
        <taxon>Eukaryota</taxon>
        <taxon>Metazoa</taxon>
        <taxon>Ecdysozoa</taxon>
        <taxon>Arthropoda</taxon>
        <taxon>Crustacea</taxon>
        <taxon>Multicrustacea</taxon>
        <taxon>Hexanauplia</taxon>
        <taxon>Copepoda</taxon>
        <taxon>Harpacticoida</taxon>
        <taxon>Harpacticidae</taxon>
        <taxon>Tigriopus</taxon>
    </lineage>
</organism>
<dbReference type="GO" id="GO:0000978">
    <property type="term" value="F:RNA polymerase II cis-regulatory region sequence-specific DNA binding"/>
    <property type="evidence" value="ECO:0007669"/>
    <property type="project" value="TreeGrafter"/>
</dbReference>
<dbReference type="InterPro" id="IPR001766">
    <property type="entry name" value="Fork_head_dom"/>
</dbReference>
<dbReference type="Proteomes" id="UP000318571">
    <property type="component" value="Chromosome 2"/>
</dbReference>
<keyword evidence="11" id="KW-1185">Reference proteome</keyword>
<evidence type="ECO:0000256" key="5">
    <source>
        <dbReference type="ARBA" id="ARBA00023242"/>
    </source>
</evidence>
<feature type="compositionally biased region" description="Basic and acidic residues" evidence="8">
    <location>
        <begin position="105"/>
        <end position="114"/>
    </location>
</feature>
<keyword evidence="2" id="KW-0221">Differentiation</keyword>
<evidence type="ECO:0000259" key="9">
    <source>
        <dbReference type="PROSITE" id="PS50039"/>
    </source>
</evidence>
<feature type="DNA-binding region" description="Fork-head" evidence="7">
    <location>
        <begin position="124"/>
        <end position="253"/>
    </location>
</feature>
<dbReference type="InterPro" id="IPR036388">
    <property type="entry name" value="WH-like_DNA-bd_sf"/>
</dbReference>
<feature type="region of interest" description="Disordered" evidence="8">
    <location>
        <begin position="1"/>
        <end position="120"/>
    </location>
</feature>
<evidence type="ECO:0000256" key="8">
    <source>
        <dbReference type="SAM" id="MobiDB-lite"/>
    </source>
</evidence>
<dbReference type="PROSITE" id="PS50039">
    <property type="entry name" value="FORK_HEAD_3"/>
    <property type="match status" value="1"/>
</dbReference>
<evidence type="ECO:0000256" key="3">
    <source>
        <dbReference type="ARBA" id="ARBA00022843"/>
    </source>
</evidence>
<dbReference type="InterPro" id="IPR050211">
    <property type="entry name" value="FOX_domain-containing"/>
</dbReference>
<comment type="caution">
    <text evidence="10">The sequence shown here is derived from an EMBL/GenBank/DDBJ whole genome shotgun (WGS) entry which is preliminary data.</text>
</comment>
<feature type="compositionally biased region" description="Polar residues" evidence="8">
    <location>
        <begin position="412"/>
        <end position="453"/>
    </location>
</feature>
<evidence type="ECO:0000256" key="6">
    <source>
        <dbReference type="ARBA" id="ARBA00034872"/>
    </source>
</evidence>
<feature type="compositionally biased region" description="Basic and acidic residues" evidence="8">
    <location>
        <begin position="31"/>
        <end position="50"/>
    </location>
</feature>
<dbReference type="InterPro" id="IPR030456">
    <property type="entry name" value="TF_fork_head_CS_2"/>
</dbReference>
<dbReference type="InterPro" id="IPR036390">
    <property type="entry name" value="WH_DNA-bd_sf"/>
</dbReference>
<protein>
    <recommendedName>
        <fullName evidence="6">Forkhead box protein L2</fullName>
    </recommendedName>
</protein>
<dbReference type="GO" id="GO:0030154">
    <property type="term" value="P:cell differentiation"/>
    <property type="evidence" value="ECO:0007669"/>
    <property type="project" value="UniProtKB-KW"/>
</dbReference>
<evidence type="ECO:0000256" key="4">
    <source>
        <dbReference type="ARBA" id="ARBA00023125"/>
    </source>
</evidence>
<dbReference type="GO" id="GO:0009653">
    <property type="term" value="P:anatomical structure morphogenesis"/>
    <property type="evidence" value="ECO:0007669"/>
    <property type="project" value="TreeGrafter"/>
</dbReference>
<dbReference type="Gene3D" id="1.10.10.10">
    <property type="entry name" value="Winged helix-like DNA-binding domain superfamily/Winged helix DNA-binding domain"/>
    <property type="match status" value="1"/>
</dbReference>
<comment type="subcellular location">
    <subcellularLocation>
        <location evidence="7">Nucleus</location>
    </subcellularLocation>
</comment>
<dbReference type="PROSITE" id="PS00657">
    <property type="entry name" value="FORK_HEAD_1"/>
    <property type="match status" value="1"/>
</dbReference>
<keyword evidence="4 7" id="KW-0238">DNA-binding</keyword>
<dbReference type="PANTHER" id="PTHR11829:SF411">
    <property type="entry name" value="FORKHEAD BOX PROTEIN L2"/>
    <property type="match status" value="1"/>
</dbReference>
<dbReference type="Pfam" id="PF00250">
    <property type="entry name" value="Forkhead"/>
    <property type="match status" value="1"/>
</dbReference>
<evidence type="ECO:0000256" key="1">
    <source>
        <dbReference type="ARBA" id="ARBA00022499"/>
    </source>
</evidence>
<dbReference type="AlphaFoldDB" id="A0A553PD36"/>
<accession>A0A553PD36</accession>
<proteinExistence type="predicted"/>
<dbReference type="PANTHER" id="PTHR11829">
    <property type="entry name" value="FORKHEAD BOX PROTEIN"/>
    <property type="match status" value="1"/>
</dbReference>
<dbReference type="GO" id="GO:0005634">
    <property type="term" value="C:nucleus"/>
    <property type="evidence" value="ECO:0007669"/>
    <property type="project" value="UniProtKB-SubCell"/>
</dbReference>
<feature type="domain" description="Fork-head" evidence="9">
    <location>
        <begin position="124"/>
        <end position="253"/>
    </location>
</feature>
<name>A0A553PD36_TIGCA</name>
<gene>
    <name evidence="10" type="ORF">TCAL_00527</name>
</gene>
<feature type="compositionally biased region" description="Polar residues" evidence="8">
    <location>
        <begin position="51"/>
        <end position="67"/>
    </location>
</feature>
<reference evidence="10 11" key="1">
    <citation type="journal article" date="2018" name="Nat. Ecol. Evol.">
        <title>Genomic signatures of mitonuclear coevolution across populations of Tigriopus californicus.</title>
        <authorList>
            <person name="Barreto F.S."/>
            <person name="Watson E.T."/>
            <person name="Lima T.G."/>
            <person name="Willett C.S."/>
            <person name="Edmands S."/>
            <person name="Li W."/>
            <person name="Burton R.S."/>
        </authorList>
    </citation>
    <scope>NUCLEOTIDE SEQUENCE [LARGE SCALE GENOMIC DNA]</scope>
    <source>
        <strain evidence="10 11">San Diego</strain>
    </source>
</reference>
<dbReference type="SMART" id="SM00339">
    <property type="entry name" value="FH"/>
    <property type="match status" value="1"/>
</dbReference>
<keyword evidence="1" id="KW-1017">Isopeptide bond</keyword>
<evidence type="ECO:0000313" key="10">
    <source>
        <dbReference type="EMBL" id="TRY75593.1"/>
    </source>
</evidence>
<dbReference type="SUPFAM" id="SSF46785">
    <property type="entry name" value="Winged helix' DNA-binding domain"/>
    <property type="match status" value="1"/>
</dbReference>
<feature type="compositionally biased region" description="Acidic residues" evidence="8">
    <location>
        <begin position="84"/>
        <end position="104"/>
    </location>
</feature>